<sequence length="407" mass="46584">MLSEVLLQITGLPGELLGSLRKDRPKVVDRAWRALVVDEVQKHQLRWSQDGEIDTQALPTELIHVQKDILVLNHALPVDVVNVSASHNVRSMAVLSWRWDVEPNSVSRNLLSAVLYARHAGIKYLFIDIVSIDQSLHKDDLLNEVCAFSQLYSTLSAIKAYGKSGEAMSVMNRRPWIYHEQQLIKRSAHRAVNVRHSTKFSKWNEGVDLMARSFDRTFFQTAVLMLHGTVGLTDLADFRFLMPAIAGSLMRWYEVMTQNDYLLTVAILSALNDPHKMWAPSSAKIQHLTYQRYAFKRWTGGCGYDVVLDEEKIATWWTLIPHQLKKFQLVDGAREVVSKRLGVALDDIVALGLGQRTRIPLNVSSTVRSLVHTFDKYVEDHYFWVDLEKEMVSKEMVSMMLNEEHSK</sequence>
<protein>
    <recommendedName>
        <fullName evidence="3">Heterokaryon incompatibility domain-containing protein</fullName>
    </recommendedName>
</protein>
<keyword evidence="2" id="KW-1185">Reference proteome</keyword>
<reference evidence="1" key="1">
    <citation type="journal article" date="2020" name="Mol. Plant Microbe Interact.">
        <title>Genome Sequence of the Biocontrol Agent Coniothyrium minitans strain Conio (IMI 134523).</title>
        <authorList>
            <person name="Patel D."/>
            <person name="Shittu T.A."/>
            <person name="Baroncelli R."/>
            <person name="Muthumeenakshi S."/>
            <person name="Osborne T.H."/>
            <person name="Janganan T.K."/>
            <person name="Sreenivasaprasad S."/>
        </authorList>
    </citation>
    <scope>NUCLEOTIDE SEQUENCE</scope>
    <source>
        <strain evidence="1">Conio</strain>
    </source>
</reference>
<evidence type="ECO:0000313" key="1">
    <source>
        <dbReference type="EMBL" id="KAF9732969.1"/>
    </source>
</evidence>
<gene>
    <name evidence="1" type="ORF">PMIN01_08651</name>
</gene>
<proteinExistence type="predicted"/>
<evidence type="ECO:0008006" key="3">
    <source>
        <dbReference type="Google" id="ProtNLM"/>
    </source>
</evidence>
<accession>A0A9P6KNW2</accession>
<dbReference type="EMBL" id="WJXW01000009">
    <property type="protein sequence ID" value="KAF9732969.1"/>
    <property type="molecule type" value="Genomic_DNA"/>
</dbReference>
<organism evidence="1 2">
    <name type="scientific">Paraphaeosphaeria minitans</name>
    <dbReference type="NCBI Taxonomy" id="565426"/>
    <lineage>
        <taxon>Eukaryota</taxon>
        <taxon>Fungi</taxon>
        <taxon>Dikarya</taxon>
        <taxon>Ascomycota</taxon>
        <taxon>Pezizomycotina</taxon>
        <taxon>Dothideomycetes</taxon>
        <taxon>Pleosporomycetidae</taxon>
        <taxon>Pleosporales</taxon>
        <taxon>Massarineae</taxon>
        <taxon>Didymosphaeriaceae</taxon>
        <taxon>Paraphaeosphaeria</taxon>
    </lineage>
</organism>
<dbReference type="Proteomes" id="UP000756921">
    <property type="component" value="Unassembled WGS sequence"/>
</dbReference>
<name>A0A9P6KNW2_9PLEO</name>
<evidence type="ECO:0000313" key="2">
    <source>
        <dbReference type="Proteomes" id="UP000756921"/>
    </source>
</evidence>
<dbReference type="AlphaFoldDB" id="A0A9P6KNW2"/>
<comment type="caution">
    <text evidence="1">The sequence shown here is derived from an EMBL/GenBank/DDBJ whole genome shotgun (WGS) entry which is preliminary data.</text>
</comment>
<dbReference type="OrthoDB" id="3690848at2759"/>